<organism evidence="7 8">
    <name type="scientific">Piscinibacter aquaticus</name>
    <dbReference type="NCBI Taxonomy" id="392597"/>
    <lineage>
        <taxon>Bacteria</taxon>
        <taxon>Pseudomonadati</taxon>
        <taxon>Pseudomonadota</taxon>
        <taxon>Betaproteobacteria</taxon>
        <taxon>Burkholderiales</taxon>
        <taxon>Sphaerotilaceae</taxon>
        <taxon>Piscinibacter</taxon>
    </lineage>
</organism>
<feature type="transmembrane region" description="Helical" evidence="5">
    <location>
        <begin position="223"/>
        <end position="253"/>
    </location>
</feature>
<evidence type="ECO:0000313" key="7">
    <source>
        <dbReference type="EMBL" id="TXC67220.1"/>
    </source>
</evidence>
<keyword evidence="2 5" id="KW-0812">Transmembrane</keyword>
<evidence type="ECO:0000313" key="8">
    <source>
        <dbReference type="Proteomes" id="UP000321832"/>
    </source>
</evidence>
<feature type="transmembrane region" description="Helical" evidence="5">
    <location>
        <begin position="21"/>
        <end position="45"/>
    </location>
</feature>
<dbReference type="PANTHER" id="PTHR43471">
    <property type="entry name" value="ABC TRANSPORTER PERMEASE"/>
    <property type="match status" value="1"/>
</dbReference>
<proteinExistence type="predicted"/>
<dbReference type="PANTHER" id="PTHR43471:SF3">
    <property type="entry name" value="ABC TRANSPORTER PERMEASE PROTEIN NATB"/>
    <property type="match status" value="1"/>
</dbReference>
<dbReference type="GO" id="GO:0016020">
    <property type="term" value="C:membrane"/>
    <property type="evidence" value="ECO:0007669"/>
    <property type="project" value="UniProtKB-SubCell"/>
</dbReference>
<evidence type="ECO:0000256" key="1">
    <source>
        <dbReference type="ARBA" id="ARBA00004141"/>
    </source>
</evidence>
<evidence type="ECO:0000259" key="6">
    <source>
        <dbReference type="Pfam" id="PF12698"/>
    </source>
</evidence>
<feature type="domain" description="ABC-2 type transporter transmembrane" evidence="6">
    <location>
        <begin position="27"/>
        <end position="375"/>
    </location>
</feature>
<feature type="transmembrane region" description="Helical" evidence="5">
    <location>
        <begin position="359"/>
        <end position="381"/>
    </location>
</feature>
<evidence type="ECO:0000256" key="4">
    <source>
        <dbReference type="ARBA" id="ARBA00023136"/>
    </source>
</evidence>
<keyword evidence="4 5" id="KW-0472">Membrane</keyword>
<dbReference type="AlphaFoldDB" id="A0A5C6U3K6"/>
<dbReference type="Proteomes" id="UP000321832">
    <property type="component" value="Unassembled WGS sequence"/>
</dbReference>
<feature type="transmembrane region" description="Helical" evidence="5">
    <location>
        <begin position="306"/>
        <end position="324"/>
    </location>
</feature>
<accession>A0A5C6U3K6</accession>
<gene>
    <name evidence="7" type="ORF">FSC37_20415</name>
</gene>
<sequence length="387" mass="40920">MSGAWTVFVKEWIDALRDRRTLLVVLLSSVLMGPLVLVALSGLMASFESRAEQREVVLAGADQAPTLVNYIARQGFSVKDAPADYEARLRRAELGDPVLVIPAGFEVALRQGDAPRLVVVSDSANKRAEAGTGRLQRLVAGFNRERATLALAMRGVSAEVLEPVRLDERDLASPQTRGTQITGMLPFFVLMAVLYGALNAALDTTAGERERGSLEPLLMNPASPLAIVLGKWAAVSAVALLIAVLSCFSFIPAQWLLRSDSLAALFQFGVGEALAFIAVIAPFATALSAVLMAVAIRCKSVKEAQASTAGVVLGVSLLPLFGLLNPGAEEGWHFWVPALAQNTLMTRVLKGEALGAEPLLASLAMCAVLAVVGVAFVAGVLRRAAVR</sequence>
<protein>
    <submittedName>
        <fullName evidence="7">ABC transporter permease</fullName>
    </submittedName>
</protein>
<dbReference type="PRINTS" id="PR00173">
    <property type="entry name" value="EDTRNSPORT"/>
</dbReference>
<comment type="caution">
    <text evidence="7">The sequence shown here is derived from an EMBL/GenBank/DDBJ whole genome shotgun (WGS) entry which is preliminary data.</text>
</comment>
<keyword evidence="8" id="KW-1185">Reference proteome</keyword>
<evidence type="ECO:0000256" key="2">
    <source>
        <dbReference type="ARBA" id="ARBA00022692"/>
    </source>
</evidence>
<dbReference type="EMBL" id="VOPW01000001">
    <property type="protein sequence ID" value="TXC67220.1"/>
    <property type="molecule type" value="Genomic_DNA"/>
</dbReference>
<comment type="subcellular location">
    <subcellularLocation>
        <location evidence="1">Membrane</location>
        <topology evidence="1">Multi-pass membrane protein</topology>
    </subcellularLocation>
</comment>
<evidence type="ECO:0000256" key="3">
    <source>
        <dbReference type="ARBA" id="ARBA00022989"/>
    </source>
</evidence>
<feature type="transmembrane region" description="Helical" evidence="5">
    <location>
        <begin position="183"/>
        <end position="202"/>
    </location>
</feature>
<dbReference type="InterPro" id="IPR013525">
    <property type="entry name" value="ABC2_TM"/>
</dbReference>
<dbReference type="GO" id="GO:0140359">
    <property type="term" value="F:ABC-type transporter activity"/>
    <property type="evidence" value="ECO:0007669"/>
    <property type="project" value="InterPro"/>
</dbReference>
<feature type="transmembrane region" description="Helical" evidence="5">
    <location>
        <begin position="273"/>
        <end position="294"/>
    </location>
</feature>
<name>A0A5C6U3K6_9BURK</name>
<evidence type="ECO:0000256" key="5">
    <source>
        <dbReference type="SAM" id="Phobius"/>
    </source>
</evidence>
<reference evidence="7 8" key="1">
    <citation type="submission" date="2019-08" db="EMBL/GenBank/DDBJ databases">
        <authorList>
            <person name="Khan S.A."/>
            <person name="Jeon C.O."/>
            <person name="Jeong S.E."/>
        </authorList>
    </citation>
    <scope>NUCLEOTIDE SEQUENCE [LARGE SCALE GENOMIC DNA]</scope>
    <source>
        <strain evidence="8">IMCC1728</strain>
    </source>
</reference>
<keyword evidence="3 5" id="KW-1133">Transmembrane helix</keyword>
<dbReference type="Pfam" id="PF12698">
    <property type="entry name" value="ABC2_membrane_3"/>
    <property type="match status" value="1"/>
</dbReference>